<comment type="caution">
    <text evidence="16">The sequence shown here is derived from an EMBL/GenBank/DDBJ whole genome shotgun (WGS) entry which is preliminary data.</text>
</comment>
<evidence type="ECO:0000256" key="9">
    <source>
        <dbReference type="ARBA" id="ARBA00023242"/>
    </source>
</evidence>
<dbReference type="InterPro" id="IPR010997">
    <property type="entry name" value="HRDC-like_sf"/>
</dbReference>
<dbReference type="Proteomes" id="UP001307849">
    <property type="component" value="Unassembled WGS sequence"/>
</dbReference>
<dbReference type="InterPro" id="IPR002464">
    <property type="entry name" value="DNA/RNA_helicase_DEAH_CS"/>
</dbReference>
<feature type="domain" description="Helicase C-terminal" evidence="15">
    <location>
        <begin position="96"/>
        <end position="248"/>
    </location>
</feature>
<dbReference type="SMART" id="SM00490">
    <property type="entry name" value="HELICc"/>
    <property type="match status" value="1"/>
</dbReference>
<dbReference type="PROSITE" id="PS51194">
    <property type="entry name" value="HELICASE_CTER"/>
    <property type="match status" value="1"/>
</dbReference>
<dbReference type="GO" id="GO:0006260">
    <property type="term" value="P:DNA replication"/>
    <property type="evidence" value="ECO:0007669"/>
    <property type="project" value="InterPro"/>
</dbReference>
<evidence type="ECO:0000259" key="13">
    <source>
        <dbReference type="PROSITE" id="PS50967"/>
    </source>
</evidence>
<dbReference type="FunFam" id="3.40.50.300:FF:000340">
    <property type="entry name" value="Bloom syndrome, RecQ helicase"/>
    <property type="match status" value="1"/>
</dbReference>
<keyword evidence="17" id="KW-1185">Reference proteome</keyword>
<dbReference type="SUPFAM" id="SSF47819">
    <property type="entry name" value="HRDC-like"/>
    <property type="match status" value="1"/>
</dbReference>
<evidence type="ECO:0000313" key="17">
    <source>
        <dbReference type="Proteomes" id="UP001307849"/>
    </source>
</evidence>
<feature type="compositionally biased region" description="Low complexity" evidence="12">
    <location>
        <begin position="642"/>
        <end position="672"/>
    </location>
</feature>
<dbReference type="Gene3D" id="1.10.10.10">
    <property type="entry name" value="Winged helix-like DNA-binding domain superfamily/Winged helix DNA-binding domain"/>
    <property type="match status" value="1"/>
</dbReference>
<dbReference type="GO" id="GO:0005737">
    <property type="term" value="C:cytoplasm"/>
    <property type="evidence" value="ECO:0007669"/>
    <property type="project" value="TreeGrafter"/>
</dbReference>
<feature type="domain" description="HRDC" evidence="13">
    <location>
        <begin position="506"/>
        <end position="587"/>
    </location>
</feature>
<evidence type="ECO:0000256" key="2">
    <source>
        <dbReference type="ARBA" id="ARBA00005446"/>
    </source>
</evidence>
<proteinExistence type="inferred from homology"/>
<comment type="subcellular location">
    <subcellularLocation>
        <location evidence="1 11">Nucleus</location>
    </subcellularLocation>
</comment>
<gene>
    <name evidence="16" type="primary">SGS1</name>
    <name evidence="16" type="ORF">TWF506_011490</name>
</gene>
<dbReference type="InterPro" id="IPR018982">
    <property type="entry name" value="RQC_domain"/>
</dbReference>
<dbReference type="Pfam" id="PF00271">
    <property type="entry name" value="Helicase_C"/>
    <property type="match status" value="1"/>
</dbReference>
<dbReference type="GO" id="GO:0005634">
    <property type="term" value="C:nucleus"/>
    <property type="evidence" value="ECO:0007669"/>
    <property type="project" value="UniProtKB-SubCell"/>
</dbReference>
<dbReference type="SMART" id="SM00956">
    <property type="entry name" value="RQC"/>
    <property type="match status" value="1"/>
</dbReference>
<organism evidence="16 17">
    <name type="scientific">Arthrobotrys conoides</name>
    <dbReference type="NCBI Taxonomy" id="74498"/>
    <lineage>
        <taxon>Eukaryota</taxon>
        <taxon>Fungi</taxon>
        <taxon>Dikarya</taxon>
        <taxon>Ascomycota</taxon>
        <taxon>Pezizomycotina</taxon>
        <taxon>Orbiliomycetes</taxon>
        <taxon>Orbiliales</taxon>
        <taxon>Orbiliaceae</taxon>
        <taxon>Arthrobotrys</taxon>
    </lineage>
</organism>
<reference evidence="16 17" key="1">
    <citation type="submission" date="2019-10" db="EMBL/GenBank/DDBJ databases">
        <authorList>
            <person name="Palmer J.M."/>
        </authorList>
    </citation>
    <scope>NUCLEOTIDE SEQUENCE [LARGE SCALE GENOMIC DNA]</scope>
    <source>
        <strain evidence="16 17">TWF506</strain>
    </source>
</reference>
<keyword evidence="4 11" id="KW-0378">Hydrolase</keyword>
<dbReference type="PROSITE" id="PS51192">
    <property type="entry name" value="HELICASE_ATP_BIND_1"/>
    <property type="match status" value="1"/>
</dbReference>
<evidence type="ECO:0000256" key="5">
    <source>
        <dbReference type="ARBA" id="ARBA00022806"/>
    </source>
</evidence>
<evidence type="ECO:0000259" key="14">
    <source>
        <dbReference type="PROSITE" id="PS51192"/>
    </source>
</evidence>
<dbReference type="InterPro" id="IPR014001">
    <property type="entry name" value="Helicase_ATP-bd"/>
</dbReference>
<dbReference type="SUPFAM" id="SSF52540">
    <property type="entry name" value="P-loop containing nucleoside triphosphate hydrolases"/>
    <property type="match status" value="2"/>
</dbReference>
<dbReference type="GO" id="GO:0043138">
    <property type="term" value="F:3'-5' DNA helicase activity"/>
    <property type="evidence" value="ECO:0007669"/>
    <property type="project" value="UniProtKB-EC"/>
</dbReference>
<dbReference type="GO" id="GO:0009378">
    <property type="term" value="F:four-way junction helicase activity"/>
    <property type="evidence" value="ECO:0007669"/>
    <property type="project" value="TreeGrafter"/>
</dbReference>
<keyword evidence="6 11" id="KW-0067">ATP-binding</keyword>
<evidence type="ECO:0000256" key="6">
    <source>
        <dbReference type="ARBA" id="ARBA00022840"/>
    </source>
</evidence>
<dbReference type="InterPro" id="IPR004589">
    <property type="entry name" value="DNA_helicase_ATP-dep_RecQ"/>
</dbReference>
<dbReference type="AlphaFoldDB" id="A0AAN8S4X2"/>
<dbReference type="GO" id="GO:0000724">
    <property type="term" value="P:double-strand break repair via homologous recombination"/>
    <property type="evidence" value="ECO:0007669"/>
    <property type="project" value="TreeGrafter"/>
</dbReference>
<dbReference type="InterPro" id="IPR027417">
    <property type="entry name" value="P-loop_NTPase"/>
</dbReference>
<dbReference type="GO" id="GO:0005524">
    <property type="term" value="F:ATP binding"/>
    <property type="evidence" value="ECO:0007669"/>
    <property type="project" value="UniProtKB-KW"/>
</dbReference>
<dbReference type="Pfam" id="PF00570">
    <property type="entry name" value="HRDC"/>
    <property type="match status" value="1"/>
</dbReference>
<dbReference type="Gene3D" id="3.40.50.300">
    <property type="entry name" value="P-loop containing nucleotide triphosphate hydrolases"/>
    <property type="match status" value="2"/>
</dbReference>
<feature type="compositionally biased region" description="Gly residues" evidence="12">
    <location>
        <begin position="687"/>
        <end position="714"/>
    </location>
</feature>
<comment type="catalytic activity">
    <reaction evidence="11">
        <text>ATP + H2O = ADP + phosphate + H(+)</text>
        <dbReference type="Rhea" id="RHEA:13065"/>
        <dbReference type="ChEBI" id="CHEBI:15377"/>
        <dbReference type="ChEBI" id="CHEBI:15378"/>
        <dbReference type="ChEBI" id="CHEBI:30616"/>
        <dbReference type="ChEBI" id="CHEBI:43474"/>
        <dbReference type="ChEBI" id="CHEBI:456216"/>
    </reaction>
</comment>
<dbReference type="Gene3D" id="1.10.150.80">
    <property type="entry name" value="HRDC domain"/>
    <property type="match status" value="1"/>
</dbReference>
<dbReference type="NCBIfam" id="TIGR00614">
    <property type="entry name" value="recQ_fam"/>
    <property type="match status" value="1"/>
</dbReference>
<dbReference type="InterPro" id="IPR032284">
    <property type="entry name" value="RecQ_Zn-bd"/>
</dbReference>
<keyword evidence="7" id="KW-0238">DNA-binding</keyword>
<keyword evidence="9 11" id="KW-0539">Nucleus</keyword>
<feature type="domain" description="Helicase ATP-binding" evidence="14">
    <location>
        <begin position="1"/>
        <end position="72"/>
    </location>
</feature>
<dbReference type="PROSITE" id="PS50967">
    <property type="entry name" value="HRDC"/>
    <property type="match status" value="1"/>
</dbReference>
<evidence type="ECO:0000313" key="16">
    <source>
        <dbReference type="EMBL" id="KAK6520890.1"/>
    </source>
</evidence>
<dbReference type="InterPro" id="IPR001650">
    <property type="entry name" value="Helicase_C-like"/>
</dbReference>
<evidence type="ECO:0000256" key="12">
    <source>
        <dbReference type="SAM" id="MobiDB-lite"/>
    </source>
</evidence>
<dbReference type="InterPro" id="IPR036388">
    <property type="entry name" value="WH-like_DNA-bd_sf"/>
</dbReference>
<dbReference type="PANTHER" id="PTHR13710">
    <property type="entry name" value="DNA HELICASE RECQ FAMILY MEMBER"/>
    <property type="match status" value="1"/>
</dbReference>
<feature type="region of interest" description="Disordered" evidence="12">
    <location>
        <begin position="642"/>
        <end position="727"/>
    </location>
</feature>
<dbReference type="GO" id="GO:0016787">
    <property type="term" value="F:hydrolase activity"/>
    <property type="evidence" value="ECO:0007669"/>
    <property type="project" value="UniProtKB-KW"/>
</dbReference>
<keyword evidence="8" id="KW-0413">Isomerase</keyword>
<dbReference type="GO" id="GO:0003677">
    <property type="term" value="F:DNA binding"/>
    <property type="evidence" value="ECO:0007669"/>
    <property type="project" value="UniProtKB-KW"/>
</dbReference>
<dbReference type="GO" id="GO:0005694">
    <property type="term" value="C:chromosome"/>
    <property type="evidence" value="ECO:0007669"/>
    <property type="project" value="TreeGrafter"/>
</dbReference>
<dbReference type="CDD" id="cd18794">
    <property type="entry name" value="SF2_C_RecQ"/>
    <property type="match status" value="1"/>
</dbReference>
<dbReference type="InterPro" id="IPR002121">
    <property type="entry name" value="HRDC_dom"/>
</dbReference>
<evidence type="ECO:0000256" key="7">
    <source>
        <dbReference type="ARBA" id="ARBA00023125"/>
    </source>
</evidence>
<dbReference type="PANTHER" id="PTHR13710:SF153">
    <property type="entry name" value="RECQ-LIKE DNA HELICASE BLM"/>
    <property type="match status" value="1"/>
</dbReference>
<name>A0AAN8S4X2_9PEZI</name>
<dbReference type="PROSITE" id="PS00690">
    <property type="entry name" value="DEAH_ATP_HELICASE"/>
    <property type="match status" value="1"/>
</dbReference>
<dbReference type="Pfam" id="PF16124">
    <property type="entry name" value="RecQ_Zn_bind"/>
    <property type="match status" value="1"/>
</dbReference>
<comment type="similarity">
    <text evidence="2 11">Belongs to the helicase family. RecQ subfamily.</text>
</comment>
<dbReference type="Pfam" id="PF09382">
    <property type="entry name" value="RQC"/>
    <property type="match status" value="1"/>
</dbReference>
<evidence type="ECO:0000259" key="15">
    <source>
        <dbReference type="PROSITE" id="PS51194"/>
    </source>
</evidence>
<keyword evidence="3 11" id="KW-0547">Nucleotide-binding</keyword>
<dbReference type="EMBL" id="JAVHJM010000001">
    <property type="protein sequence ID" value="KAK6520890.1"/>
    <property type="molecule type" value="Genomic_DNA"/>
</dbReference>
<evidence type="ECO:0000256" key="1">
    <source>
        <dbReference type="ARBA" id="ARBA00004123"/>
    </source>
</evidence>
<evidence type="ECO:0000256" key="3">
    <source>
        <dbReference type="ARBA" id="ARBA00022741"/>
    </source>
</evidence>
<dbReference type="InterPro" id="IPR044876">
    <property type="entry name" value="HRDC_dom_sf"/>
</dbReference>
<evidence type="ECO:0000256" key="4">
    <source>
        <dbReference type="ARBA" id="ARBA00022801"/>
    </source>
</evidence>
<comment type="catalytic activity">
    <reaction evidence="10 11">
        <text>Couples ATP hydrolysis with the unwinding of duplex DNA by translocating in the 3'-5' direction.</text>
        <dbReference type="EC" id="5.6.2.4"/>
    </reaction>
</comment>
<dbReference type="EC" id="5.6.2.4" evidence="11"/>
<evidence type="ECO:0000256" key="8">
    <source>
        <dbReference type="ARBA" id="ARBA00023235"/>
    </source>
</evidence>
<accession>A0AAN8S4X2</accession>
<evidence type="ECO:0000256" key="11">
    <source>
        <dbReference type="RuleBase" id="RU364117"/>
    </source>
</evidence>
<feature type="region of interest" description="Disordered" evidence="12">
    <location>
        <begin position="407"/>
        <end position="471"/>
    </location>
</feature>
<keyword evidence="5 11" id="KW-0347">Helicase</keyword>
<evidence type="ECO:0000256" key="10">
    <source>
        <dbReference type="ARBA" id="ARBA00034617"/>
    </source>
</evidence>
<sequence>MGSLHKRSLIARVVIDEAHCVSQWGHDFRKDYKELGKLRSGLRGVPFMALTATATPQVQDDLMRNLSITKCKTFKQSFNRPNLIYEVLPKIKGGQVIQDIINLIQTSYKGKCGIVYCLSKNDCEQVSSHLRKAKILANFYHAGLTTDERRDIQKQWQRGQLKVIVATIAFGMGIDKPDVRFVIHHSLPKSLEGYYQETGRAGRDGKVSGCYLFYNGNDMMRILKMIETGEGATDFTIEHGKTMVRAVANYCDNKVECRRMQVLRYFAERYNPADCRKTCDNCKSGIEYSPRDVTDESKAILKIVTGAQGKNLTTVNIVDIFKGSRQKVIMENGWNNLDGFGHGKSWEKDASTRLVERLVAEDIICQDYVPNKSGFTNAYIIPGKKEAEIRNGFRKLQMIFERSPTAPKKAARLKAGNEQDFESTNVSSPIPPSKGRSRKAVAAQSTQPDDDGFMPIRDGGSSATGKKRKSDGILDDMAAPRRKKIAAEPIGVAADNIRAGLNDYENDILERFLKDAKRVRGELMNERGLRVESVFTDTELSWMGAKLPCSMNELAAISEIRDKERIRLYGPKFLPITQKYNNEKLENYEGTQYTHGGETQTHLPGVDGFLEADFDDDYVDEDEDGEESRYFSNNAGKSQAASDFSARMAAASQAKSSTTAKSTSRAPRRASVGGKGRGGKKFSKRASGGGTKSTRGGGKSAGRGGSKGGRGGSGSSVIRPMAMNPKV</sequence>
<protein>
    <recommendedName>
        <fullName evidence="11">ATP-dependent DNA helicase</fullName>
        <ecNumber evidence="11">5.6.2.4</ecNumber>
    </recommendedName>
</protein>